<evidence type="ECO:0000313" key="3">
    <source>
        <dbReference type="EMBL" id="UXP31208.1"/>
    </source>
</evidence>
<gene>
    <name evidence="3" type="ORF">N6H18_12700</name>
</gene>
<feature type="domain" description="Signal transduction histidine kinase internal region" evidence="2">
    <location>
        <begin position="174"/>
        <end position="252"/>
    </location>
</feature>
<keyword evidence="1" id="KW-1133">Transmembrane helix</keyword>
<feature type="transmembrane region" description="Helical" evidence="1">
    <location>
        <begin position="128"/>
        <end position="147"/>
    </location>
</feature>
<dbReference type="Pfam" id="PF06580">
    <property type="entry name" value="His_kinase"/>
    <property type="match status" value="1"/>
</dbReference>
<reference evidence="3" key="1">
    <citation type="submission" date="2022-09" db="EMBL/GenBank/DDBJ databases">
        <title>Comparative genomics and taxonomic characterization of three novel marine species of genus Reichenbachiella exhibiting antioxidant and polysaccharide degradation activities.</title>
        <authorList>
            <person name="Muhammad N."/>
            <person name="Lee Y.-J."/>
            <person name="Ko J."/>
            <person name="Kim S.-G."/>
        </authorList>
    </citation>
    <scope>NUCLEOTIDE SEQUENCE</scope>
    <source>
        <strain evidence="3">BKB1-1</strain>
    </source>
</reference>
<dbReference type="InterPro" id="IPR010559">
    <property type="entry name" value="Sig_transdc_His_kin_internal"/>
</dbReference>
<keyword evidence="1" id="KW-0812">Transmembrane</keyword>
<dbReference type="EMBL" id="CP106679">
    <property type="protein sequence ID" value="UXP31208.1"/>
    <property type="molecule type" value="Genomic_DNA"/>
</dbReference>
<dbReference type="InterPro" id="IPR050640">
    <property type="entry name" value="Bact_2-comp_sensor_kinase"/>
</dbReference>
<dbReference type="PANTHER" id="PTHR34220">
    <property type="entry name" value="SENSOR HISTIDINE KINASE YPDA"/>
    <property type="match status" value="1"/>
</dbReference>
<keyword evidence="4" id="KW-1185">Reference proteome</keyword>
<feature type="transmembrane region" description="Helical" evidence="1">
    <location>
        <begin position="93"/>
        <end position="116"/>
    </location>
</feature>
<accession>A0ABY6CP20</accession>
<keyword evidence="3" id="KW-0418">Kinase</keyword>
<dbReference type="InterPro" id="IPR036890">
    <property type="entry name" value="HATPase_C_sf"/>
</dbReference>
<feature type="transmembrane region" description="Helical" evidence="1">
    <location>
        <begin position="50"/>
        <end position="72"/>
    </location>
</feature>
<keyword evidence="1" id="KW-0472">Membrane</keyword>
<protein>
    <submittedName>
        <fullName evidence="3">Histidine kinase</fullName>
    </submittedName>
</protein>
<evidence type="ECO:0000256" key="1">
    <source>
        <dbReference type="SAM" id="Phobius"/>
    </source>
</evidence>
<feature type="transmembrane region" description="Helical" evidence="1">
    <location>
        <begin position="21"/>
        <end position="38"/>
    </location>
</feature>
<dbReference type="Gene3D" id="3.30.565.10">
    <property type="entry name" value="Histidine kinase-like ATPase, C-terminal domain"/>
    <property type="match status" value="1"/>
</dbReference>
<name>A0ABY6CP20_9BACT</name>
<dbReference type="GO" id="GO:0016301">
    <property type="term" value="F:kinase activity"/>
    <property type="evidence" value="ECO:0007669"/>
    <property type="project" value="UniProtKB-KW"/>
</dbReference>
<evidence type="ECO:0000259" key="2">
    <source>
        <dbReference type="Pfam" id="PF06580"/>
    </source>
</evidence>
<dbReference type="RefSeq" id="WP_262308648.1">
    <property type="nucleotide sequence ID" value="NZ_CP106679.1"/>
</dbReference>
<proteinExistence type="predicted"/>
<organism evidence="3 4">
    <name type="scientific">Reichenbachiella agarivorans</name>
    <dbReference type="NCBI Taxonomy" id="2979464"/>
    <lineage>
        <taxon>Bacteria</taxon>
        <taxon>Pseudomonadati</taxon>
        <taxon>Bacteroidota</taxon>
        <taxon>Cytophagia</taxon>
        <taxon>Cytophagales</taxon>
        <taxon>Reichenbachiellaceae</taxon>
        <taxon>Reichenbachiella</taxon>
    </lineage>
</organism>
<keyword evidence="3" id="KW-0808">Transferase</keyword>
<dbReference type="PANTHER" id="PTHR34220:SF7">
    <property type="entry name" value="SENSOR HISTIDINE KINASE YPDA"/>
    <property type="match status" value="1"/>
</dbReference>
<evidence type="ECO:0000313" key="4">
    <source>
        <dbReference type="Proteomes" id="UP001065174"/>
    </source>
</evidence>
<dbReference type="Proteomes" id="UP001065174">
    <property type="component" value="Chromosome"/>
</dbReference>
<sequence>MTNENGGCVSRRDKWKRQVRMLVVIPVIGSLIISYFFCPDCLSEGYYSRFATSVIISYCYWIGMSLGNSFLVDSLDRYFSWLHKPVERTISSLLVMIFYTVLVAFVMNYFIVEYLIGKDFWETFKGGHLNGSITSTVIIALFISMFFHARGFFVSWKDAAVQNERLNTENATSKLETLKSQVNPHFLFNSLNALSSLVYDDQKKAVDFIQKLSEVYRYVLQNQSNELVSLREELQFVKAFVYLNEIRFGKNFAVTITSMDQMAGEDHVPPLALQMLVENCIKHNEISKERPLSIQIDYRSDSVLVSNNLNPIQQEKPDSTGLGLKNITSRYSYLSDRAVKVTTDQSKFTVEIPIIKLETS</sequence>